<name>A0ABQ6H819_9GAMM</name>
<evidence type="ECO:0000259" key="1">
    <source>
        <dbReference type="PROSITE" id="PS51186"/>
    </source>
</evidence>
<protein>
    <submittedName>
        <fullName evidence="2">GNAT family acetyltransferase</fullName>
    </submittedName>
</protein>
<reference evidence="2 3" key="1">
    <citation type="submission" date="2023-03" db="EMBL/GenBank/DDBJ databases">
        <title>Thalassotalea loyana LMG 22536T draft genome sequence.</title>
        <authorList>
            <person name="Sawabe T."/>
        </authorList>
    </citation>
    <scope>NUCLEOTIDE SEQUENCE [LARGE SCALE GENOMIC DNA]</scope>
    <source>
        <strain evidence="2 3">LMG 22536</strain>
    </source>
</reference>
<dbReference type="Gene3D" id="3.40.630.30">
    <property type="match status" value="1"/>
</dbReference>
<evidence type="ECO:0000313" key="3">
    <source>
        <dbReference type="Proteomes" id="UP001157134"/>
    </source>
</evidence>
<organism evidence="2 3">
    <name type="scientific">Thalassotalea loyana</name>
    <dbReference type="NCBI Taxonomy" id="280483"/>
    <lineage>
        <taxon>Bacteria</taxon>
        <taxon>Pseudomonadati</taxon>
        <taxon>Pseudomonadota</taxon>
        <taxon>Gammaproteobacteria</taxon>
        <taxon>Alteromonadales</taxon>
        <taxon>Colwelliaceae</taxon>
        <taxon>Thalassotalea</taxon>
    </lineage>
</organism>
<dbReference type="Proteomes" id="UP001157134">
    <property type="component" value="Unassembled WGS sequence"/>
</dbReference>
<dbReference type="InterPro" id="IPR000182">
    <property type="entry name" value="GNAT_dom"/>
</dbReference>
<gene>
    <name evidence="2" type="ORF">tloyanaT_03710</name>
</gene>
<dbReference type="RefSeq" id="WP_284295664.1">
    <property type="nucleotide sequence ID" value="NZ_BSSV01000001.1"/>
</dbReference>
<evidence type="ECO:0000313" key="2">
    <source>
        <dbReference type="EMBL" id="GLX84119.1"/>
    </source>
</evidence>
<dbReference type="PANTHER" id="PTHR43792:SF1">
    <property type="entry name" value="N-ACETYLTRANSFERASE DOMAIN-CONTAINING PROTEIN"/>
    <property type="match status" value="1"/>
</dbReference>
<keyword evidence="3" id="KW-1185">Reference proteome</keyword>
<feature type="domain" description="N-acetyltransferase" evidence="1">
    <location>
        <begin position="10"/>
        <end position="183"/>
    </location>
</feature>
<dbReference type="Pfam" id="PF13302">
    <property type="entry name" value="Acetyltransf_3"/>
    <property type="match status" value="1"/>
</dbReference>
<dbReference type="SUPFAM" id="SSF55729">
    <property type="entry name" value="Acyl-CoA N-acyltransferases (Nat)"/>
    <property type="match status" value="1"/>
</dbReference>
<sequence>MITVSNSERLKFTFMTPEHKQQLFDLDQDPEVMKYINGGKPSTWDDIHERFIPRLQAYANPEKGWGLWMVETLDDNTYLGWVLVRPMEFFNDEQPTEEDNLELGWRFFQNSWGKGYGTEAAKAIAHALKAQNKDIRKFSAMAEKENTGSVNIMKKLGMTYQKTDVLKESGFEDMEVVYYHTIDSVD</sequence>
<accession>A0ABQ6H819</accession>
<dbReference type="PANTHER" id="PTHR43792">
    <property type="entry name" value="GNAT FAMILY, PUTATIVE (AFU_ORTHOLOGUE AFUA_3G00765)-RELATED-RELATED"/>
    <property type="match status" value="1"/>
</dbReference>
<dbReference type="PROSITE" id="PS51186">
    <property type="entry name" value="GNAT"/>
    <property type="match status" value="1"/>
</dbReference>
<dbReference type="InterPro" id="IPR016181">
    <property type="entry name" value="Acyl_CoA_acyltransferase"/>
</dbReference>
<dbReference type="InterPro" id="IPR051531">
    <property type="entry name" value="N-acetyltransferase"/>
</dbReference>
<dbReference type="EMBL" id="BSSV01000001">
    <property type="protein sequence ID" value="GLX84119.1"/>
    <property type="molecule type" value="Genomic_DNA"/>
</dbReference>
<comment type="caution">
    <text evidence="2">The sequence shown here is derived from an EMBL/GenBank/DDBJ whole genome shotgun (WGS) entry which is preliminary data.</text>
</comment>
<proteinExistence type="predicted"/>